<evidence type="ECO:0000313" key="2">
    <source>
        <dbReference type="Proteomes" id="UP000767238"/>
    </source>
</evidence>
<dbReference type="OrthoDB" id="3906061at2759"/>
<reference evidence="1" key="2">
    <citation type="submission" date="2021-08" db="EMBL/GenBank/DDBJ databases">
        <authorList>
            <person name="Gostincar C."/>
            <person name="Sun X."/>
            <person name="Song Z."/>
            <person name="Gunde-Cimerman N."/>
        </authorList>
    </citation>
    <scope>NUCLEOTIDE SEQUENCE</scope>
    <source>
        <strain evidence="1">EXF-8016</strain>
    </source>
</reference>
<gene>
    <name evidence="1" type="ORF">KCV03_g9066</name>
</gene>
<organism evidence="1 2">
    <name type="scientific">Aureobasidium melanogenum</name>
    <name type="common">Aureobasidium pullulans var. melanogenum</name>
    <dbReference type="NCBI Taxonomy" id="46634"/>
    <lineage>
        <taxon>Eukaryota</taxon>
        <taxon>Fungi</taxon>
        <taxon>Dikarya</taxon>
        <taxon>Ascomycota</taxon>
        <taxon>Pezizomycotina</taxon>
        <taxon>Dothideomycetes</taxon>
        <taxon>Dothideomycetidae</taxon>
        <taxon>Dothideales</taxon>
        <taxon>Saccotheciaceae</taxon>
        <taxon>Aureobasidium</taxon>
    </lineage>
</organism>
<accession>A0A9P8GB61</accession>
<dbReference type="AlphaFoldDB" id="A0A9P8GB61"/>
<dbReference type="Proteomes" id="UP000767238">
    <property type="component" value="Unassembled WGS sequence"/>
</dbReference>
<comment type="caution">
    <text evidence="1">The sequence shown here is derived from an EMBL/GenBank/DDBJ whole genome shotgun (WGS) entry which is preliminary data.</text>
</comment>
<feature type="non-terminal residue" evidence="1">
    <location>
        <position position="216"/>
    </location>
</feature>
<dbReference type="EMBL" id="JAHFYH010000102">
    <property type="protein sequence ID" value="KAH0213081.1"/>
    <property type="molecule type" value="Genomic_DNA"/>
</dbReference>
<proteinExistence type="predicted"/>
<protein>
    <submittedName>
        <fullName evidence="1">Uncharacterized protein</fullName>
    </submittedName>
</protein>
<evidence type="ECO:0000313" key="1">
    <source>
        <dbReference type="EMBL" id="KAH0213081.1"/>
    </source>
</evidence>
<name>A0A9P8GB61_AURME</name>
<sequence>MSYALQQTDGISCFDTTQVNCPLCDQLMLHSTRITIPCHDGQGYHKSSCVNCLLMEMDDCCFEITEETLTTIDDYVECKLVNTSKHAQEATDHAIVNFLEYALHSVIYVDDAPTHAARTQTTAPCRNSAARHSDLEDSDVEIICNDLSEEESKSCTDLTNLTTPATPEDLPDYVDDDLPPPVDISMIFNEIFSDQEMSETTDKAQCDCPEWLEWMH</sequence>
<reference evidence="1" key="1">
    <citation type="journal article" date="2021" name="J Fungi (Basel)">
        <title>Virulence traits and population genomics of the black yeast Aureobasidium melanogenum.</title>
        <authorList>
            <person name="Cernosa A."/>
            <person name="Sun X."/>
            <person name="Gostincar C."/>
            <person name="Fang C."/>
            <person name="Gunde-Cimerman N."/>
            <person name="Song Z."/>
        </authorList>
    </citation>
    <scope>NUCLEOTIDE SEQUENCE</scope>
    <source>
        <strain evidence="1">EXF-8016</strain>
    </source>
</reference>